<dbReference type="PROSITE" id="PS51296">
    <property type="entry name" value="RIESKE"/>
    <property type="match status" value="1"/>
</dbReference>
<keyword evidence="8" id="KW-1185">Reference proteome</keyword>
<evidence type="ECO:0000256" key="1">
    <source>
        <dbReference type="ARBA" id="ARBA00022714"/>
    </source>
</evidence>
<evidence type="ECO:0000256" key="2">
    <source>
        <dbReference type="ARBA" id="ARBA00022723"/>
    </source>
</evidence>
<feature type="domain" description="Rieske" evidence="6">
    <location>
        <begin position="73"/>
        <end position="161"/>
    </location>
</feature>
<dbReference type="GO" id="GO:0004497">
    <property type="term" value="F:monooxygenase activity"/>
    <property type="evidence" value="ECO:0007669"/>
    <property type="project" value="UniProtKB-ARBA"/>
</dbReference>
<accession>A0A1H8YP20</accession>
<dbReference type="Pfam" id="PF00355">
    <property type="entry name" value="Rieske"/>
    <property type="match status" value="1"/>
</dbReference>
<dbReference type="GO" id="GO:0046872">
    <property type="term" value="F:metal ion binding"/>
    <property type="evidence" value="ECO:0007669"/>
    <property type="project" value="UniProtKB-KW"/>
</dbReference>
<dbReference type="STRING" id="394193.SAMN04489732_13345"/>
<keyword evidence="5" id="KW-0411">Iron-sulfur</keyword>
<dbReference type="Proteomes" id="UP000198582">
    <property type="component" value="Unassembled WGS sequence"/>
</dbReference>
<dbReference type="GO" id="GO:0016705">
    <property type="term" value="F:oxidoreductase activity, acting on paired donors, with incorporation or reduction of molecular oxygen"/>
    <property type="evidence" value="ECO:0007669"/>
    <property type="project" value="UniProtKB-ARBA"/>
</dbReference>
<dbReference type="InterPro" id="IPR045612">
    <property type="entry name" value="DUF5914"/>
</dbReference>
<dbReference type="SUPFAM" id="SSF50022">
    <property type="entry name" value="ISP domain"/>
    <property type="match status" value="1"/>
</dbReference>
<name>A0A1H8YP20_9PSEU</name>
<keyword evidence="1" id="KW-0001">2Fe-2S</keyword>
<keyword evidence="3" id="KW-0560">Oxidoreductase</keyword>
<organism evidence="7 8">
    <name type="scientific">Amycolatopsis saalfeldensis</name>
    <dbReference type="NCBI Taxonomy" id="394193"/>
    <lineage>
        <taxon>Bacteria</taxon>
        <taxon>Bacillati</taxon>
        <taxon>Actinomycetota</taxon>
        <taxon>Actinomycetes</taxon>
        <taxon>Pseudonocardiales</taxon>
        <taxon>Pseudonocardiaceae</taxon>
        <taxon>Amycolatopsis</taxon>
    </lineage>
</organism>
<dbReference type="InterPro" id="IPR036922">
    <property type="entry name" value="Rieske_2Fe-2S_sf"/>
</dbReference>
<dbReference type="GO" id="GO:0051537">
    <property type="term" value="F:2 iron, 2 sulfur cluster binding"/>
    <property type="evidence" value="ECO:0007669"/>
    <property type="project" value="UniProtKB-KW"/>
</dbReference>
<evidence type="ECO:0000256" key="3">
    <source>
        <dbReference type="ARBA" id="ARBA00023002"/>
    </source>
</evidence>
<dbReference type="PANTHER" id="PTHR21266:SF60">
    <property type="entry name" value="3-KETOSTEROID-9-ALPHA-MONOOXYGENASE, OXYGENASE COMPONENT"/>
    <property type="match status" value="1"/>
</dbReference>
<keyword evidence="2" id="KW-0479">Metal-binding</keyword>
<dbReference type="Gene3D" id="2.102.10.10">
    <property type="entry name" value="Rieske [2Fe-2S] iron-sulphur domain"/>
    <property type="match status" value="1"/>
</dbReference>
<evidence type="ECO:0000256" key="4">
    <source>
        <dbReference type="ARBA" id="ARBA00023004"/>
    </source>
</evidence>
<dbReference type="InterPro" id="IPR050584">
    <property type="entry name" value="Cholesterol_7-desaturase"/>
</dbReference>
<sequence length="355" mass="37614">MNRAPAGSGGASTGSVAAVDLRRQIIERWPSRWPVQAFGEPAWARQEPTYGDCAPGLIDAALKRADARPAGNWFVLAGSREIVAGKPFGRTVGGQELVAWRDSGGALVVGPGACPHLGAPLAGARVHCGELVCRWHGLRVGPGQPGWSPVPSHDDGVLAWVRLDRLGGEAPADRPVLGARPHGGTVIDAVATVVGVCEPEDVVANRLDPWHGAWFHPYSFARLRVLAAPRSLDVADADDRFVVEVTFRLAGRLGVPVIAEFACPEPRTVLMTIVEGEGVGSVVETHATPLGPGADGRPRTAVIEATIASSCRPGFAQAAKVAPLLRPLMRRAAVRLWKDDLAYAERRYAMRTAGH</sequence>
<dbReference type="AlphaFoldDB" id="A0A1H8YP20"/>
<protein>
    <submittedName>
        <fullName evidence="7">Rieske [2Fe-2S] domain-containing protein</fullName>
    </submittedName>
</protein>
<gene>
    <name evidence="7" type="ORF">SAMN04489732_13345</name>
</gene>
<proteinExistence type="predicted"/>
<reference evidence="7 8" key="1">
    <citation type="submission" date="2016-10" db="EMBL/GenBank/DDBJ databases">
        <authorList>
            <person name="de Groot N.N."/>
        </authorList>
    </citation>
    <scope>NUCLEOTIDE SEQUENCE [LARGE SCALE GENOMIC DNA]</scope>
    <source>
        <strain evidence="7 8">DSM 44993</strain>
    </source>
</reference>
<dbReference type="InterPro" id="IPR017941">
    <property type="entry name" value="Rieske_2Fe-2S"/>
</dbReference>
<evidence type="ECO:0000313" key="8">
    <source>
        <dbReference type="Proteomes" id="UP000198582"/>
    </source>
</evidence>
<evidence type="ECO:0000256" key="5">
    <source>
        <dbReference type="ARBA" id="ARBA00023014"/>
    </source>
</evidence>
<evidence type="ECO:0000259" key="6">
    <source>
        <dbReference type="PROSITE" id="PS51296"/>
    </source>
</evidence>
<dbReference type="PANTHER" id="PTHR21266">
    <property type="entry name" value="IRON-SULFUR DOMAIN CONTAINING PROTEIN"/>
    <property type="match status" value="1"/>
</dbReference>
<evidence type="ECO:0000313" key="7">
    <source>
        <dbReference type="EMBL" id="SEP53930.1"/>
    </source>
</evidence>
<dbReference type="EMBL" id="FOEF01000033">
    <property type="protein sequence ID" value="SEP53930.1"/>
    <property type="molecule type" value="Genomic_DNA"/>
</dbReference>
<dbReference type="Pfam" id="PF19299">
    <property type="entry name" value="DUF5914"/>
    <property type="match status" value="1"/>
</dbReference>
<keyword evidence="4" id="KW-0408">Iron</keyword>